<sequence length="51" mass="5750">MNTVNTDLRRIYEKLQVHSRAEAVAKYTGIALGHSAKKPKLFMGARCNGFR</sequence>
<gene>
    <name evidence="1" type="ORF">PDESU_01987</name>
</gene>
<dbReference type="EMBL" id="CAAHFG010000001">
    <property type="protein sequence ID" value="VGO13430.1"/>
    <property type="molecule type" value="Genomic_DNA"/>
</dbReference>
<organism evidence="1 2">
    <name type="scientific">Pontiella desulfatans</name>
    <dbReference type="NCBI Taxonomy" id="2750659"/>
    <lineage>
        <taxon>Bacteria</taxon>
        <taxon>Pseudomonadati</taxon>
        <taxon>Kiritimatiellota</taxon>
        <taxon>Kiritimatiellia</taxon>
        <taxon>Kiritimatiellales</taxon>
        <taxon>Pontiellaceae</taxon>
        <taxon>Pontiella</taxon>
    </lineage>
</organism>
<dbReference type="InterPro" id="IPR016032">
    <property type="entry name" value="Sig_transdc_resp-reg_C-effctor"/>
</dbReference>
<dbReference type="GO" id="GO:0003677">
    <property type="term" value="F:DNA binding"/>
    <property type="evidence" value="ECO:0007669"/>
    <property type="project" value="InterPro"/>
</dbReference>
<proteinExistence type="predicted"/>
<dbReference type="Proteomes" id="UP000366872">
    <property type="component" value="Unassembled WGS sequence"/>
</dbReference>
<dbReference type="Gene3D" id="1.10.10.10">
    <property type="entry name" value="Winged helix-like DNA-binding domain superfamily/Winged helix DNA-binding domain"/>
    <property type="match status" value="1"/>
</dbReference>
<dbReference type="GO" id="GO:0006355">
    <property type="term" value="P:regulation of DNA-templated transcription"/>
    <property type="evidence" value="ECO:0007669"/>
    <property type="project" value="InterPro"/>
</dbReference>
<dbReference type="InterPro" id="IPR036388">
    <property type="entry name" value="WH-like_DNA-bd_sf"/>
</dbReference>
<dbReference type="SUPFAM" id="SSF46894">
    <property type="entry name" value="C-terminal effector domain of the bipartite response regulators"/>
    <property type="match status" value="1"/>
</dbReference>
<protein>
    <submittedName>
        <fullName evidence="1">Uncharacterized protein</fullName>
    </submittedName>
</protein>
<accession>A0A6C2U0F0</accession>
<name>A0A6C2U0F0_PONDE</name>
<keyword evidence="2" id="KW-1185">Reference proteome</keyword>
<evidence type="ECO:0000313" key="2">
    <source>
        <dbReference type="Proteomes" id="UP000366872"/>
    </source>
</evidence>
<reference evidence="1 2" key="1">
    <citation type="submission" date="2019-04" db="EMBL/GenBank/DDBJ databases">
        <authorList>
            <person name="Van Vliet M D."/>
        </authorList>
    </citation>
    <scope>NUCLEOTIDE SEQUENCE [LARGE SCALE GENOMIC DNA]</scope>
    <source>
        <strain evidence="1 2">F1</strain>
    </source>
</reference>
<evidence type="ECO:0000313" key="1">
    <source>
        <dbReference type="EMBL" id="VGO13430.1"/>
    </source>
</evidence>
<dbReference type="AlphaFoldDB" id="A0A6C2U0F0"/>